<keyword evidence="2" id="KW-1185">Reference proteome</keyword>
<dbReference type="Gene3D" id="2.170.130.10">
    <property type="entry name" value="TonB-dependent receptor, plug domain"/>
    <property type="match status" value="1"/>
</dbReference>
<dbReference type="Proteomes" id="UP000236738">
    <property type="component" value="Unassembled WGS sequence"/>
</dbReference>
<dbReference type="RefSeq" id="WP_103912282.1">
    <property type="nucleotide sequence ID" value="NZ_FNUS01000001.1"/>
</dbReference>
<proteinExistence type="predicted"/>
<name>A0A1H5SPZ4_9FLAO</name>
<evidence type="ECO:0000313" key="2">
    <source>
        <dbReference type="Proteomes" id="UP000236738"/>
    </source>
</evidence>
<gene>
    <name evidence="1" type="ORF">SAMN05421847_0229</name>
</gene>
<reference evidence="2" key="1">
    <citation type="submission" date="2016-10" db="EMBL/GenBank/DDBJ databases">
        <authorList>
            <person name="Varghese N."/>
            <person name="Submissions S."/>
        </authorList>
    </citation>
    <scope>NUCLEOTIDE SEQUENCE [LARGE SCALE GENOMIC DNA]</scope>
    <source>
        <strain evidence="2">DSM 21580</strain>
    </source>
</reference>
<sequence>MKFIFTFFLFIYSFKAFSQKSDTIKLSEFKLCELTIDQLKQKDPDLKQLKVEEMNLCSDGFVQDGRFENRIGYESKLYPGVIFQKYQSDLNTIGKIHLTKDFKGYLPDGNYVDLKTLTAQDIRKKYDSLKMWTSRGCSDYWGINYKKQLYFYVKINKEKQPQYPIDEKYYNEQLVEGIDIISDCYSYYETNSKKIKPLIILEGKEVEEDALNNLKPEDVESIVVLKDKNATDKYGEKGKNGVVEIHLKKKK</sequence>
<dbReference type="AlphaFoldDB" id="A0A1H5SPZ4"/>
<dbReference type="OrthoDB" id="7432683at2"/>
<dbReference type="InterPro" id="IPR037066">
    <property type="entry name" value="Plug_dom_sf"/>
</dbReference>
<organism evidence="1 2">
    <name type="scientific">Halpernia humi</name>
    <dbReference type="NCBI Taxonomy" id="493375"/>
    <lineage>
        <taxon>Bacteria</taxon>
        <taxon>Pseudomonadati</taxon>
        <taxon>Bacteroidota</taxon>
        <taxon>Flavobacteriia</taxon>
        <taxon>Flavobacteriales</taxon>
        <taxon>Weeksellaceae</taxon>
        <taxon>Chryseobacterium group</taxon>
        <taxon>Halpernia</taxon>
    </lineage>
</organism>
<accession>A0A1H5SPZ4</accession>
<evidence type="ECO:0000313" key="1">
    <source>
        <dbReference type="EMBL" id="SEF52683.1"/>
    </source>
</evidence>
<protein>
    <submittedName>
        <fullName evidence="1">Uncharacterized protein</fullName>
    </submittedName>
</protein>
<dbReference type="EMBL" id="FNUS01000001">
    <property type="protein sequence ID" value="SEF52683.1"/>
    <property type="molecule type" value="Genomic_DNA"/>
</dbReference>